<evidence type="ECO:0000256" key="3">
    <source>
        <dbReference type="ARBA" id="ARBA00022840"/>
    </source>
</evidence>
<dbReference type="InterPro" id="IPR027417">
    <property type="entry name" value="P-loop_NTPase"/>
</dbReference>
<dbReference type="Gene3D" id="3.40.50.300">
    <property type="entry name" value="P-loop containing nucleotide triphosphate hydrolases"/>
    <property type="match status" value="1"/>
</dbReference>
<dbReference type="PANTHER" id="PTHR43204">
    <property type="entry name" value="ABC TRANSPORTER I FAMILY MEMBER 6, CHLOROPLASTIC"/>
    <property type="match status" value="1"/>
</dbReference>
<evidence type="ECO:0000256" key="1">
    <source>
        <dbReference type="ARBA" id="ARBA00006216"/>
    </source>
</evidence>
<name>K2GAF9_9BACT</name>
<comment type="similarity">
    <text evidence="1">Belongs to the ABC transporter superfamily. Ycf16 family.</text>
</comment>
<dbReference type="Pfam" id="PF00005">
    <property type="entry name" value="ABC_tran"/>
    <property type="match status" value="1"/>
</dbReference>
<proteinExistence type="inferred from homology"/>
<evidence type="ECO:0000256" key="2">
    <source>
        <dbReference type="ARBA" id="ARBA00022741"/>
    </source>
</evidence>
<dbReference type="GO" id="GO:0016887">
    <property type="term" value="F:ATP hydrolysis activity"/>
    <property type="evidence" value="ECO:0007669"/>
    <property type="project" value="InterPro"/>
</dbReference>
<dbReference type="InterPro" id="IPR003439">
    <property type="entry name" value="ABC_transporter-like_ATP-bd"/>
</dbReference>
<gene>
    <name evidence="5" type="ORF">ACD_4C00040G0002</name>
</gene>
<dbReference type="PROSITE" id="PS50893">
    <property type="entry name" value="ABC_TRANSPORTER_2"/>
    <property type="match status" value="1"/>
</dbReference>
<dbReference type="AlphaFoldDB" id="K2GAF9"/>
<evidence type="ECO:0000313" key="5">
    <source>
        <dbReference type="EMBL" id="EKE27109.1"/>
    </source>
</evidence>
<dbReference type="GO" id="GO:0005524">
    <property type="term" value="F:ATP binding"/>
    <property type="evidence" value="ECO:0007669"/>
    <property type="project" value="UniProtKB-KW"/>
</dbReference>
<dbReference type="SUPFAM" id="SSF52540">
    <property type="entry name" value="P-loop containing nucleoside triphosphate hydrolases"/>
    <property type="match status" value="1"/>
</dbReference>
<reference evidence="5" key="1">
    <citation type="journal article" date="2012" name="Science">
        <title>Fermentation, hydrogen, and sulfur metabolism in multiple uncultivated bacterial phyla.</title>
        <authorList>
            <person name="Wrighton K.C."/>
            <person name="Thomas B.C."/>
            <person name="Sharon I."/>
            <person name="Miller C.S."/>
            <person name="Castelle C.J."/>
            <person name="VerBerkmoes N.C."/>
            <person name="Wilkins M.J."/>
            <person name="Hettich R.L."/>
            <person name="Lipton M.S."/>
            <person name="Williams K.H."/>
            <person name="Long P.E."/>
            <person name="Banfield J.F."/>
        </authorList>
    </citation>
    <scope>NUCLEOTIDE SEQUENCE [LARGE SCALE GENOMIC DNA]</scope>
</reference>
<dbReference type="InterPro" id="IPR010230">
    <property type="entry name" value="FeS-cluster_ATPase_SufC"/>
</dbReference>
<organism evidence="5">
    <name type="scientific">uncultured bacterium</name>
    <name type="common">gcode 4</name>
    <dbReference type="NCBI Taxonomy" id="1234023"/>
    <lineage>
        <taxon>Bacteria</taxon>
        <taxon>environmental samples</taxon>
    </lineage>
</organism>
<feature type="domain" description="ABC transporter" evidence="4">
    <location>
        <begin position="2"/>
        <end position="248"/>
    </location>
</feature>
<dbReference type="EMBL" id="AMFJ01000556">
    <property type="protein sequence ID" value="EKE27109.1"/>
    <property type="molecule type" value="Genomic_DNA"/>
</dbReference>
<keyword evidence="3" id="KW-0067">ATP-binding</keyword>
<comment type="caution">
    <text evidence="5">The sequence shown here is derived from an EMBL/GenBank/DDBJ whole genome shotgun (WGS) entry which is preliminary data.</text>
</comment>
<accession>K2GAF9</accession>
<dbReference type="NCBIfam" id="TIGR01978">
    <property type="entry name" value="sufC"/>
    <property type="match status" value="1"/>
</dbReference>
<sequence length="258" mass="30809">MLEIENLEVAVENKTILKKVSFSFEKWKTYFLLGRNWSGKSSLAMSVAGHPKYKITSGNIDLDWENIAGMEAQERNKAWIFLSFQNIPEIKWIKLIEFLRTIFNEHQKGKDSNFKEVSFFLFKRKILPHLKELNIPENFLERDLNVGFSGWEKRKIELLQIKLLNPKYIILDEIDSGLDIDAFKIVAMELEKIRNKDNTMIFITHNFKLLEYIWVDEVYVIDSWKVIDKWWRELIEKIEKEWFCGYCKENCDHREGCA</sequence>
<dbReference type="PANTHER" id="PTHR43204:SF1">
    <property type="entry name" value="ABC TRANSPORTER I FAMILY MEMBER 6, CHLOROPLASTIC"/>
    <property type="match status" value="1"/>
</dbReference>
<protein>
    <submittedName>
        <fullName evidence="5">FeS assembly ATPase SufC</fullName>
    </submittedName>
</protein>
<keyword evidence="2" id="KW-0547">Nucleotide-binding</keyword>
<evidence type="ECO:0000259" key="4">
    <source>
        <dbReference type="PROSITE" id="PS50893"/>
    </source>
</evidence>